<sequence length="73" mass="8548">MNQYTHDPAVTVIETSQLLTVSQLSKVLQTSRRNIEKLRKYGLPVYFLSPGGHPRFDLTEVKEWMRRNSRKNS</sequence>
<evidence type="ECO:0000313" key="2">
    <source>
        <dbReference type="Proteomes" id="UP000247790"/>
    </source>
</evidence>
<accession>A0A2V4WE50</accession>
<evidence type="ECO:0000313" key="1">
    <source>
        <dbReference type="EMBL" id="PYE49773.1"/>
    </source>
</evidence>
<dbReference type="EMBL" id="QJSW01000005">
    <property type="protein sequence ID" value="PYE49773.1"/>
    <property type="molecule type" value="Genomic_DNA"/>
</dbReference>
<organism evidence="1 2">
    <name type="scientific">Paenibacillus barcinonensis</name>
    <dbReference type="NCBI Taxonomy" id="198119"/>
    <lineage>
        <taxon>Bacteria</taxon>
        <taxon>Bacillati</taxon>
        <taxon>Bacillota</taxon>
        <taxon>Bacilli</taxon>
        <taxon>Bacillales</taxon>
        <taxon>Paenibacillaceae</taxon>
        <taxon>Paenibacillus</taxon>
    </lineage>
</organism>
<reference evidence="1 2" key="1">
    <citation type="submission" date="2018-06" db="EMBL/GenBank/DDBJ databases">
        <title>Genomic Encyclopedia of Type Strains, Phase III (KMG-III): the genomes of soil and plant-associated and newly described type strains.</title>
        <authorList>
            <person name="Whitman W."/>
        </authorList>
    </citation>
    <scope>NUCLEOTIDE SEQUENCE [LARGE SCALE GENOMIC DNA]</scope>
    <source>
        <strain evidence="1 2">CECT 7022</strain>
    </source>
</reference>
<dbReference type="InterPro" id="IPR036388">
    <property type="entry name" value="WH-like_DNA-bd_sf"/>
</dbReference>
<comment type="caution">
    <text evidence="1">The sequence shown here is derived from an EMBL/GenBank/DDBJ whole genome shotgun (WGS) entry which is preliminary data.</text>
</comment>
<name>A0A2V4WE50_PAEBA</name>
<dbReference type="AlphaFoldDB" id="A0A2V4WE50"/>
<dbReference type="Gene3D" id="1.10.10.10">
    <property type="entry name" value="Winged helix-like DNA-binding domain superfamily/Winged helix DNA-binding domain"/>
    <property type="match status" value="1"/>
</dbReference>
<dbReference type="InterPro" id="IPR009061">
    <property type="entry name" value="DNA-bd_dom_put_sf"/>
</dbReference>
<gene>
    <name evidence="1" type="ORF">DFQ00_105277</name>
</gene>
<protein>
    <submittedName>
        <fullName evidence="1">Excisionase family DNA binding protein</fullName>
    </submittedName>
</protein>
<dbReference type="Proteomes" id="UP000247790">
    <property type="component" value="Unassembled WGS sequence"/>
</dbReference>
<dbReference type="SUPFAM" id="SSF46955">
    <property type="entry name" value="Putative DNA-binding domain"/>
    <property type="match status" value="1"/>
</dbReference>
<proteinExistence type="predicted"/>